<dbReference type="Proteomes" id="UP000321685">
    <property type="component" value="Unassembled WGS sequence"/>
</dbReference>
<dbReference type="RefSeq" id="WP_307724773.1">
    <property type="nucleotide sequence ID" value="NZ_BJVJ01000006.1"/>
</dbReference>
<evidence type="ECO:0000313" key="2">
    <source>
        <dbReference type="EMBL" id="GEL22139.1"/>
    </source>
</evidence>
<name>A0A511DBF7_9PSEU</name>
<evidence type="ECO:0000313" key="3">
    <source>
        <dbReference type="Proteomes" id="UP000321685"/>
    </source>
</evidence>
<sequence>MVLVFLVAFVGAAVIALLMWRAMNTERTPDRTGVPGPARSAPVRPPQRRATGPDDDPDFLRQLDETVKRREDPPRGDQQT</sequence>
<proteinExistence type="predicted"/>
<gene>
    <name evidence="2" type="ORF">PSU4_10930</name>
</gene>
<keyword evidence="3" id="KW-1185">Reference proteome</keyword>
<reference evidence="2 3" key="1">
    <citation type="submission" date="2019-07" db="EMBL/GenBank/DDBJ databases">
        <title>Whole genome shotgun sequence of Pseudonocardia sulfidoxydans NBRC 16205.</title>
        <authorList>
            <person name="Hosoyama A."/>
            <person name="Uohara A."/>
            <person name="Ohji S."/>
            <person name="Ichikawa N."/>
        </authorList>
    </citation>
    <scope>NUCLEOTIDE SEQUENCE [LARGE SCALE GENOMIC DNA]</scope>
    <source>
        <strain evidence="2 3">NBRC 16205</strain>
    </source>
</reference>
<dbReference type="AlphaFoldDB" id="A0A511DBF7"/>
<dbReference type="EMBL" id="BJVJ01000006">
    <property type="protein sequence ID" value="GEL22139.1"/>
    <property type="molecule type" value="Genomic_DNA"/>
</dbReference>
<organism evidence="2 3">
    <name type="scientific">Pseudonocardia sulfidoxydans NBRC 16205</name>
    <dbReference type="NCBI Taxonomy" id="1223511"/>
    <lineage>
        <taxon>Bacteria</taxon>
        <taxon>Bacillati</taxon>
        <taxon>Actinomycetota</taxon>
        <taxon>Actinomycetes</taxon>
        <taxon>Pseudonocardiales</taxon>
        <taxon>Pseudonocardiaceae</taxon>
        <taxon>Pseudonocardia</taxon>
    </lineage>
</organism>
<accession>A0A511DBF7</accession>
<comment type="caution">
    <text evidence="2">The sequence shown here is derived from an EMBL/GenBank/DDBJ whole genome shotgun (WGS) entry which is preliminary data.</text>
</comment>
<feature type="region of interest" description="Disordered" evidence="1">
    <location>
        <begin position="26"/>
        <end position="80"/>
    </location>
</feature>
<evidence type="ECO:0000256" key="1">
    <source>
        <dbReference type="SAM" id="MobiDB-lite"/>
    </source>
</evidence>
<feature type="compositionally biased region" description="Basic and acidic residues" evidence="1">
    <location>
        <begin position="58"/>
        <end position="80"/>
    </location>
</feature>
<protein>
    <submittedName>
        <fullName evidence="2">Uncharacterized protein</fullName>
    </submittedName>
</protein>